<dbReference type="PIRSF" id="PIRSF006755">
    <property type="entry name" value="DTB_synth"/>
    <property type="match status" value="1"/>
</dbReference>
<dbReference type="EC" id="6.3.3.3" evidence="8"/>
<dbReference type="RefSeq" id="WP_075369586.1">
    <property type="nucleotide sequence ID" value="NZ_MSDQ01000029.1"/>
</dbReference>
<comment type="pathway">
    <text evidence="8">Cofactor biosynthesis; biotin biosynthesis; biotin from 7,8-diaminononanoate: step 1/2.</text>
</comment>
<feature type="binding site" evidence="8">
    <location>
        <begin position="12"/>
        <end position="17"/>
    </location>
    <ligand>
        <name>ATP</name>
        <dbReference type="ChEBI" id="CHEBI:30616"/>
    </ligand>
</feature>
<accession>A0A1Q8TB68</accession>
<protein>
    <recommendedName>
        <fullName evidence="8">ATP-dependent dethiobiotin synthetase BioD</fullName>
        <ecNumber evidence="8">6.3.3.3</ecNumber>
    </recommendedName>
    <alternativeName>
        <fullName evidence="8">DTB synthetase</fullName>
        <shortName evidence="8">DTBS</shortName>
    </alternativeName>
    <alternativeName>
        <fullName evidence="8">Dethiobiotin synthase</fullName>
    </alternativeName>
</protein>
<comment type="subunit">
    <text evidence="8">Homodimer.</text>
</comment>
<organism evidence="9 10">
    <name type="scientific">Chromohalobacter japonicus</name>
    <dbReference type="NCBI Taxonomy" id="223900"/>
    <lineage>
        <taxon>Bacteria</taxon>
        <taxon>Pseudomonadati</taxon>
        <taxon>Pseudomonadota</taxon>
        <taxon>Gammaproteobacteria</taxon>
        <taxon>Oceanospirillales</taxon>
        <taxon>Halomonadaceae</taxon>
        <taxon>Chromohalobacter</taxon>
    </lineage>
</organism>
<evidence type="ECO:0000313" key="10">
    <source>
        <dbReference type="Proteomes" id="UP000186806"/>
    </source>
</evidence>
<dbReference type="NCBIfam" id="TIGR00347">
    <property type="entry name" value="bioD"/>
    <property type="match status" value="1"/>
</dbReference>
<gene>
    <name evidence="8" type="primary">bioD</name>
    <name evidence="9" type="ORF">BTW10_11835</name>
</gene>
<dbReference type="AlphaFoldDB" id="A0A1Q8TB68"/>
<dbReference type="Gene3D" id="3.40.50.300">
    <property type="entry name" value="P-loop containing nucleotide triphosphate hydrolases"/>
    <property type="match status" value="1"/>
</dbReference>
<feature type="binding site" evidence="8">
    <location>
        <position position="41"/>
    </location>
    <ligand>
        <name>substrate</name>
    </ligand>
</feature>
<keyword evidence="5 8" id="KW-0093">Biotin biosynthesis</keyword>
<dbReference type="FunFam" id="3.40.50.300:FF:000292">
    <property type="entry name" value="ATP-dependent dethiobiotin synthetase BioD"/>
    <property type="match status" value="1"/>
</dbReference>
<evidence type="ECO:0000256" key="5">
    <source>
        <dbReference type="ARBA" id="ARBA00022756"/>
    </source>
</evidence>
<proteinExistence type="inferred from homology"/>
<dbReference type="GO" id="GO:0005524">
    <property type="term" value="F:ATP binding"/>
    <property type="evidence" value="ECO:0007669"/>
    <property type="project" value="UniProtKB-UniRule"/>
</dbReference>
<comment type="catalytic activity">
    <reaction evidence="8">
        <text>(7R,8S)-7,8-diammoniononanoate + CO2 + ATP = (4R,5S)-dethiobiotin + ADP + phosphate + 3 H(+)</text>
        <dbReference type="Rhea" id="RHEA:15805"/>
        <dbReference type="ChEBI" id="CHEBI:15378"/>
        <dbReference type="ChEBI" id="CHEBI:16526"/>
        <dbReference type="ChEBI" id="CHEBI:30616"/>
        <dbReference type="ChEBI" id="CHEBI:43474"/>
        <dbReference type="ChEBI" id="CHEBI:149469"/>
        <dbReference type="ChEBI" id="CHEBI:149473"/>
        <dbReference type="ChEBI" id="CHEBI:456216"/>
        <dbReference type="EC" id="6.3.3.3"/>
    </reaction>
</comment>
<evidence type="ECO:0000256" key="7">
    <source>
        <dbReference type="ARBA" id="ARBA00022842"/>
    </source>
</evidence>
<dbReference type="GO" id="GO:0004141">
    <property type="term" value="F:dethiobiotin synthase activity"/>
    <property type="evidence" value="ECO:0007669"/>
    <property type="project" value="UniProtKB-UniRule"/>
</dbReference>
<dbReference type="CDD" id="cd03109">
    <property type="entry name" value="DTBS"/>
    <property type="match status" value="1"/>
</dbReference>
<dbReference type="PANTHER" id="PTHR43210:SF5">
    <property type="entry name" value="DETHIOBIOTIN SYNTHETASE"/>
    <property type="match status" value="1"/>
</dbReference>
<keyword evidence="7 8" id="KW-0460">Magnesium</keyword>
<dbReference type="STRING" id="223900.GCA_000821045_02760"/>
<dbReference type="InterPro" id="IPR004472">
    <property type="entry name" value="DTB_synth_BioD"/>
</dbReference>
<keyword evidence="10" id="KW-1185">Reference proteome</keyword>
<dbReference type="Pfam" id="PF13500">
    <property type="entry name" value="AAA_26"/>
    <property type="match status" value="1"/>
</dbReference>
<dbReference type="PANTHER" id="PTHR43210">
    <property type="entry name" value="DETHIOBIOTIN SYNTHETASE"/>
    <property type="match status" value="1"/>
</dbReference>
<name>A0A1Q8TB68_9GAMM</name>
<dbReference type="GO" id="GO:0000287">
    <property type="term" value="F:magnesium ion binding"/>
    <property type="evidence" value="ECO:0007669"/>
    <property type="project" value="UniProtKB-UniRule"/>
</dbReference>
<evidence type="ECO:0000256" key="6">
    <source>
        <dbReference type="ARBA" id="ARBA00022840"/>
    </source>
</evidence>
<comment type="caution">
    <text evidence="8">Lacks conserved residue(s) required for the propagation of feature annotation.</text>
</comment>
<sequence length="240" mass="25322">MTAYFVTGTDTDAGKTLVASGLLALARRHGLTALGLKPVASGCESTAEGLRNIDALTLQAQSTPTTPYVTINPYTYEPAIAPHLAARRAGEKPTLDALAAHVAEPLAEKRDLTLIEGAGGWRVPLNDDEDLAGLAVHLELPVILVVGLQLGCLNHARLSAEAIRADGLRLAGWVGNLIDPGLSFDEAADEACYRDNLATLERTLDAPCLGIVPRLAVDTPDARARAAADYLTLPTCEELR</sequence>
<feature type="binding site" evidence="8">
    <location>
        <position position="54"/>
    </location>
    <ligand>
        <name>Mg(2+)</name>
        <dbReference type="ChEBI" id="CHEBI:18420"/>
    </ligand>
</feature>
<keyword evidence="2 8" id="KW-0436">Ligase</keyword>
<comment type="cofactor">
    <cofactor evidence="8">
        <name>Mg(2+)</name>
        <dbReference type="ChEBI" id="CHEBI:18420"/>
    </cofactor>
</comment>
<evidence type="ECO:0000256" key="8">
    <source>
        <dbReference type="HAMAP-Rule" id="MF_00336"/>
    </source>
</evidence>
<comment type="caution">
    <text evidence="9">The sequence shown here is derived from an EMBL/GenBank/DDBJ whole genome shotgun (WGS) entry which is preliminary data.</text>
</comment>
<dbReference type="UniPathway" id="UPA00078">
    <property type="reaction ID" value="UER00161"/>
</dbReference>
<dbReference type="GO" id="GO:0042803">
    <property type="term" value="F:protein homodimerization activity"/>
    <property type="evidence" value="ECO:0007669"/>
    <property type="project" value="UniProtKB-ARBA"/>
</dbReference>
<evidence type="ECO:0000256" key="1">
    <source>
        <dbReference type="ARBA" id="ARBA00022490"/>
    </source>
</evidence>
<feature type="binding site" evidence="8">
    <location>
        <position position="16"/>
    </location>
    <ligand>
        <name>Mg(2+)</name>
        <dbReference type="ChEBI" id="CHEBI:18420"/>
    </ligand>
</feature>
<dbReference type="SUPFAM" id="SSF52540">
    <property type="entry name" value="P-loop containing nucleoside triphosphate hydrolases"/>
    <property type="match status" value="1"/>
</dbReference>
<keyword evidence="6 8" id="KW-0067">ATP-binding</keyword>
<evidence type="ECO:0000256" key="4">
    <source>
        <dbReference type="ARBA" id="ARBA00022741"/>
    </source>
</evidence>
<evidence type="ECO:0000256" key="3">
    <source>
        <dbReference type="ARBA" id="ARBA00022723"/>
    </source>
</evidence>
<dbReference type="GO" id="GO:0005829">
    <property type="term" value="C:cytosol"/>
    <property type="evidence" value="ECO:0007669"/>
    <property type="project" value="TreeGrafter"/>
</dbReference>
<dbReference type="EMBL" id="MSDQ01000029">
    <property type="protein sequence ID" value="OLO10916.1"/>
    <property type="molecule type" value="Genomic_DNA"/>
</dbReference>
<feature type="binding site" evidence="8">
    <location>
        <begin position="116"/>
        <end position="119"/>
    </location>
    <ligand>
        <name>ATP</name>
        <dbReference type="ChEBI" id="CHEBI:30616"/>
    </ligand>
</feature>
<feature type="binding site" evidence="8">
    <location>
        <position position="54"/>
    </location>
    <ligand>
        <name>ATP</name>
        <dbReference type="ChEBI" id="CHEBI:30616"/>
    </ligand>
</feature>
<feature type="active site" evidence="8">
    <location>
        <position position="37"/>
    </location>
</feature>
<dbReference type="InterPro" id="IPR027417">
    <property type="entry name" value="P-loop_NTPase"/>
</dbReference>
<dbReference type="GO" id="GO:0009102">
    <property type="term" value="P:biotin biosynthetic process"/>
    <property type="evidence" value="ECO:0007669"/>
    <property type="project" value="UniProtKB-UniRule"/>
</dbReference>
<comment type="function">
    <text evidence="8">Catalyzes a mechanistically unusual reaction, the ATP-dependent insertion of CO2 between the N7 and N8 nitrogen atoms of 7,8-diaminopelargonic acid (DAPA, also called 7,8-diammoniononanoate) to form a ureido ring.</text>
</comment>
<keyword evidence="4 8" id="KW-0547">Nucleotide-binding</keyword>
<keyword evidence="3 8" id="KW-0479">Metal-binding</keyword>
<comment type="similarity">
    <text evidence="8">Belongs to the dethiobiotin synthetase family.</text>
</comment>
<dbReference type="HAMAP" id="MF_00336">
    <property type="entry name" value="BioD"/>
    <property type="match status" value="1"/>
</dbReference>
<reference evidence="9 10" key="1">
    <citation type="submission" date="2016-12" db="EMBL/GenBank/DDBJ databases">
        <title>Draft genome sequences of strains Salinicola socius SMB35, Salinicola sp. MH3R3-1 and Chromohalobacter sp. SMB17 from the Verkhnekamsk potash mining region of Russia.</title>
        <authorList>
            <person name="Mavrodi D.V."/>
            <person name="Olsson B.E."/>
            <person name="Korsakova E.S."/>
            <person name="Pyankova A."/>
            <person name="Mavrodi O.V."/>
            <person name="Plotnikova E.G."/>
        </authorList>
    </citation>
    <scope>NUCLEOTIDE SEQUENCE [LARGE SCALE GENOMIC DNA]</scope>
    <source>
        <strain evidence="9 10">SMB17</strain>
    </source>
</reference>
<comment type="subcellular location">
    <subcellularLocation>
        <location evidence="8">Cytoplasm</location>
    </subcellularLocation>
</comment>
<feature type="binding site" evidence="8">
    <location>
        <position position="116"/>
    </location>
    <ligand>
        <name>Mg(2+)</name>
        <dbReference type="ChEBI" id="CHEBI:18420"/>
    </ligand>
</feature>
<evidence type="ECO:0000313" key="9">
    <source>
        <dbReference type="EMBL" id="OLO10916.1"/>
    </source>
</evidence>
<evidence type="ECO:0000256" key="2">
    <source>
        <dbReference type="ARBA" id="ARBA00022598"/>
    </source>
</evidence>
<feature type="binding site" evidence="8">
    <location>
        <begin position="213"/>
        <end position="215"/>
    </location>
    <ligand>
        <name>ATP</name>
        <dbReference type="ChEBI" id="CHEBI:30616"/>
    </ligand>
</feature>
<dbReference type="Proteomes" id="UP000186806">
    <property type="component" value="Unassembled WGS sequence"/>
</dbReference>
<keyword evidence="1 8" id="KW-0963">Cytoplasm</keyword>